<keyword evidence="1" id="KW-0732">Signal</keyword>
<dbReference type="SMART" id="SM00062">
    <property type="entry name" value="PBPb"/>
    <property type="match status" value="1"/>
</dbReference>
<feature type="transmembrane region" description="Helical" evidence="2">
    <location>
        <begin position="264"/>
        <end position="285"/>
    </location>
</feature>
<organism evidence="4">
    <name type="scientific">bioreactor metagenome</name>
    <dbReference type="NCBI Taxonomy" id="1076179"/>
    <lineage>
        <taxon>unclassified sequences</taxon>
        <taxon>metagenomes</taxon>
        <taxon>ecological metagenomes</taxon>
    </lineage>
</organism>
<dbReference type="EMBL" id="VSSQ01000042">
    <property type="protein sequence ID" value="MPL68514.1"/>
    <property type="molecule type" value="Genomic_DNA"/>
</dbReference>
<keyword evidence="2" id="KW-0472">Membrane</keyword>
<dbReference type="Gene3D" id="3.30.565.10">
    <property type="entry name" value="Histidine kinase-like ATPase, C-terminal domain"/>
    <property type="match status" value="1"/>
</dbReference>
<feature type="domain" description="Solute-binding protein family 3/N-terminal" evidence="3">
    <location>
        <begin position="36"/>
        <end position="253"/>
    </location>
</feature>
<evidence type="ECO:0000256" key="1">
    <source>
        <dbReference type="ARBA" id="ARBA00022729"/>
    </source>
</evidence>
<dbReference type="InterPro" id="IPR036890">
    <property type="entry name" value="HATPase_C_sf"/>
</dbReference>
<sequence length="524" mass="61067">MQKVVILLIILLNILIANENEINLTPEEKNYLKNKNITMCVDPDWEPFEKINEDGEHEGIAADIISLIATKLGVKIKLIPTKNWDESIKYSKEKKCDILSFLNETPQRKEWLIFTQAIFEDPNVIIGRIENDEIKDFSTLKGNTIAIPKNTAMLEFFSKDFPNLKIIPVETENEAFKLVEQKKVDFTIRSLIIAAYTIKKDTFFNLKIVSQPIKYKNILRIGVLKEEILLHNILNKAIKTISKKEQDKILSEHISIKIPSESQYLSYLIYIIIFIILVATIIILWNYQLRKRITEEIAKNSLQQELMFKQNKQAELGNLIGNISHQWRDSLTKIGYINLNLRARILQNKEISKEFLDKSTLEIEKSLDFMSETMQNFLDYYKPSSNILQFEVYDSMKSALSIIDTKIKYSNLEIIFSGDFNVKIEGIRNEWMQVWINLIINTINISKKREIKNPQILINIKEEEIEFKDNCGKIEELILKEIKEEKYRGIGIKMAKEIAIKNGKKMIVSNSDEGAIFKFIKNQF</sequence>
<evidence type="ECO:0000256" key="2">
    <source>
        <dbReference type="SAM" id="Phobius"/>
    </source>
</evidence>
<gene>
    <name evidence="4" type="primary">mltF_4</name>
    <name evidence="4" type="ORF">SDC9_14242</name>
</gene>
<dbReference type="Pfam" id="PF00497">
    <property type="entry name" value="SBP_bac_3"/>
    <property type="match status" value="1"/>
</dbReference>
<proteinExistence type="predicted"/>
<evidence type="ECO:0000313" key="4">
    <source>
        <dbReference type="EMBL" id="MPL68514.1"/>
    </source>
</evidence>
<name>A0A644TNN9_9ZZZZ</name>
<keyword evidence="2" id="KW-0812">Transmembrane</keyword>
<accession>A0A644TNN9</accession>
<dbReference type="Gene3D" id="1.10.287.130">
    <property type="match status" value="1"/>
</dbReference>
<dbReference type="CDD" id="cd13708">
    <property type="entry name" value="PBP2_BvgS_like_1"/>
    <property type="match status" value="1"/>
</dbReference>
<dbReference type="SUPFAM" id="SSF53850">
    <property type="entry name" value="Periplasmic binding protein-like II"/>
    <property type="match status" value="1"/>
</dbReference>
<evidence type="ECO:0000259" key="3">
    <source>
        <dbReference type="SMART" id="SM00062"/>
    </source>
</evidence>
<dbReference type="InterPro" id="IPR001638">
    <property type="entry name" value="Solute-binding_3/MltF_N"/>
</dbReference>
<reference evidence="4" key="1">
    <citation type="submission" date="2019-08" db="EMBL/GenBank/DDBJ databases">
        <authorList>
            <person name="Kucharzyk K."/>
            <person name="Murdoch R.W."/>
            <person name="Higgins S."/>
            <person name="Loffler F."/>
        </authorList>
    </citation>
    <scope>NUCLEOTIDE SEQUENCE</scope>
</reference>
<protein>
    <submittedName>
        <fullName evidence="4">Membrane-bound lytic murein transglycosylase F</fullName>
    </submittedName>
</protein>
<comment type="caution">
    <text evidence="4">The sequence shown here is derived from an EMBL/GenBank/DDBJ whole genome shotgun (WGS) entry which is preliminary data.</text>
</comment>
<dbReference type="PANTHER" id="PTHR35936">
    <property type="entry name" value="MEMBRANE-BOUND LYTIC MUREIN TRANSGLYCOSYLASE F"/>
    <property type="match status" value="1"/>
</dbReference>
<dbReference type="SUPFAM" id="SSF55874">
    <property type="entry name" value="ATPase domain of HSP90 chaperone/DNA topoisomerase II/histidine kinase"/>
    <property type="match status" value="1"/>
</dbReference>
<dbReference type="AlphaFoldDB" id="A0A644TNN9"/>
<keyword evidence="2" id="KW-1133">Transmembrane helix</keyword>
<dbReference type="Gene3D" id="3.40.190.10">
    <property type="entry name" value="Periplasmic binding protein-like II"/>
    <property type="match status" value="2"/>
</dbReference>